<evidence type="ECO:0000313" key="3">
    <source>
        <dbReference type="Proteomes" id="UP000076962"/>
    </source>
</evidence>
<feature type="coiled-coil region" evidence="1">
    <location>
        <begin position="58"/>
        <end position="85"/>
    </location>
</feature>
<dbReference type="EMBL" id="LUTY01000659">
    <property type="protein sequence ID" value="OAD22925.1"/>
    <property type="molecule type" value="Genomic_DNA"/>
</dbReference>
<comment type="caution">
    <text evidence="2">The sequence shown here is derived from an EMBL/GenBank/DDBJ whole genome shotgun (WGS) entry which is preliminary data.</text>
</comment>
<dbReference type="Proteomes" id="UP000076962">
    <property type="component" value="Unassembled WGS sequence"/>
</dbReference>
<accession>A0A176S4J2</accession>
<keyword evidence="1" id="KW-0175">Coiled coil</keyword>
<gene>
    <name evidence="2" type="ORF">THIOM_001253</name>
</gene>
<keyword evidence="3" id="KW-1185">Reference proteome</keyword>
<name>A0A176S4J2_9GAMM</name>
<protein>
    <submittedName>
        <fullName evidence="2">OmpA/MotB</fullName>
    </submittedName>
</protein>
<evidence type="ECO:0000313" key="2">
    <source>
        <dbReference type="EMBL" id="OAD22925.1"/>
    </source>
</evidence>
<reference evidence="2 3" key="1">
    <citation type="submission" date="2016-05" db="EMBL/GenBank/DDBJ databases">
        <title>Single-cell genome of chain-forming Candidatus Thiomargarita nelsonii and comparison to other large sulfur-oxidizing bacteria.</title>
        <authorList>
            <person name="Winkel M."/>
            <person name="Salman V."/>
            <person name="Woyke T."/>
            <person name="Schulz-Vogt H."/>
            <person name="Richter M."/>
            <person name="Flood B."/>
            <person name="Bailey J."/>
            <person name="Amann R."/>
            <person name="Mussmann M."/>
        </authorList>
    </citation>
    <scope>NUCLEOTIDE SEQUENCE [LARGE SCALE GENOMIC DNA]</scope>
    <source>
        <strain evidence="2 3">THI036</strain>
    </source>
</reference>
<sequence length="337" mass="38472">MTLKKNQIFANAFQLIDEFLNSQQTQLNVLEERTKYLKYEVRSIELTIKKGIEEQKGFEVLEKGFEVLEKRFETLEKRIDSLEQVNQEGVSRLSLMEDTLVGLKTLETQSNDREYQTQKIAEMLPHVIDKAKLSLESSNSFEATELVDSLQIPVELCIKQSISQDPHPFADTLFPVMGPAIRKAINETFKSLMQAINQTAEHSLSPQGLAWRLEARRKGLPFSEIVLEKTLIFRVEQVFLIHRESGLLIQHLHRQEVKLGDSDAISAMLTAIQDFIRDSFSESKTEELDSVEIGNYTVWLERGPYAVLACVIRGVAPYQLRNIMRSSLGVLIECVAK</sequence>
<proteinExistence type="predicted"/>
<evidence type="ECO:0000256" key="1">
    <source>
        <dbReference type="SAM" id="Coils"/>
    </source>
</evidence>
<organism evidence="2 3">
    <name type="scientific">Candidatus Thiomargarita nelsonii</name>
    <dbReference type="NCBI Taxonomy" id="1003181"/>
    <lineage>
        <taxon>Bacteria</taxon>
        <taxon>Pseudomonadati</taxon>
        <taxon>Pseudomonadota</taxon>
        <taxon>Gammaproteobacteria</taxon>
        <taxon>Thiotrichales</taxon>
        <taxon>Thiotrichaceae</taxon>
        <taxon>Thiomargarita</taxon>
    </lineage>
</organism>
<dbReference type="AlphaFoldDB" id="A0A176S4J2"/>
<dbReference type="PATRIC" id="fig|1003181.4.peg.1781"/>